<evidence type="ECO:0000259" key="13">
    <source>
        <dbReference type="SMART" id="SM00835"/>
    </source>
</evidence>
<feature type="chain" id="PRO_5043098968" description="Germin-like protein" evidence="12">
    <location>
        <begin position="30"/>
        <end position="213"/>
    </location>
</feature>
<comment type="similarity">
    <text evidence="3 12">Belongs to the germin family.</text>
</comment>
<keyword evidence="10 11" id="KW-0464">Manganese</keyword>
<comment type="subcellular location">
    <subcellularLocation>
        <location evidence="2 12">Secreted</location>
        <location evidence="2 12">Extracellular space</location>
        <location evidence="2 12">Apoplast</location>
    </subcellularLocation>
</comment>
<dbReference type="PANTHER" id="PTHR31238">
    <property type="entry name" value="GERMIN-LIKE PROTEIN SUBFAMILY 3 MEMBER 3"/>
    <property type="match status" value="1"/>
</dbReference>
<keyword evidence="5 12" id="KW-0052">Apoplast</keyword>
<dbReference type="CDD" id="cd02241">
    <property type="entry name" value="cupin_OxOx"/>
    <property type="match status" value="1"/>
</dbReference>
<evidence type="ECO:0000256" key="6">
    <source>
        <dbReference type="ARBA" id="ARBA00022525"/>
    </source>
</evidence>
<accession>A0AAV2FZX9</accession>
<name>A0AAV2FZX9_9ROSI</name>
<dbReference type="InterPro" id="IPR006045">
    <property type="entry name" value="Cupin_1"/>
</dbReference>
<evidence type="ECO:0000256" key="5">
    <source>
        <dbReference type="ARBA" id="ARBA00022523"/>
    </source>
</evidence>
<evidence type="ECO:0000256" key="12">
    <source>
        <dbReference type="RuleBase" id="RU366015"/>
    </source>
</evidence>
<evidence type="ECO:0000256" key="3">
    <source>
        <dbReference type="ARBA" id="ARBA00007456"/>
    </source>
</evidence>
<feature type="binding site" evidence="11">
    <location>
        <position position="104"/>
    </location>
    <ligand>
        <name>Mn(2+)</name>
        <dbReference type="ChEBI" id="CHEBI:29035"/>
    </ligand>
</feature>
<sequence>MASTTLKLSTLLTIVISLTTTINLQLSTAGDPDILSDFILPPNTPSPPDPSFFTFTAFRSLLQPSNLTTYNTLKASAAEFPALNGQSVSLAALRFPPGTTSPPHARPRSAGLMLLLAGTLEVGFVDTSGRLFDRKLRAGDMFVFPKGLVHFQCNGGGEAAFALAAFGSADAGTVSVPETLFGTGIDDEVLAESFKTGVDTIRALKAGLANAEH</sequence>
<dbReference type="AlphaFoldDB" id="A0AAV2FZX9"/>
<dbReference type="GO" id="GO:0048046">
    <property type="term" value="C:apoplast"/>
    <property type="evidence" value="ECO:0007669"/>
    <property type="project" value="UniProtKB-SubCell"/>
</dbReference>
<dbReference type="InterPro" id="IPR001929">
    <property type="entry name" value="Germin"/>
</dbReference>
<reference evidence="14 15" key="1">
    <citation type="submission" date="2024-04" db="EMBL/GenBank/DDBJ databases">
        <authorList>
            <person name="Fracassetti M."/>
        </authorList>
    </citation>
    <scope>NUCLEOTIDE SEQUENCE [LARGE SCALE GENOMIC DNA]</scope>
</reference>
<proteinExistence type="inferred from homology"/>
<evidence type="ECO:0000256" key="2">
    <source>
        <dbReference type="ARBA" id="ARBA00004271"/>
    </source>
</evidence>
<keyword evidence="6 12" id="KW-0964">Secreted</keyword>
<evidence type="ECO:0000256" key="9">
    <source>
        <dbReference type="ARBA" id="ARBA00023180"/>
    </source>
</evidence>
<dbReference type="Proteomes" id="UP001497516">
    <property type="component" value="Chromosome 7"/>
</dbReference>
<dbReference type="FunFam" id="2.60.120.10:FF:000098">
    <property type="entry name" value="Germin-like protein 9-3"/>
    <property type="match status" value="1"/>
</dbReference>
<evidence type="ECO:0000256" key="4">
    <source>
        <dbReference type="ARBA" id="ARBA00011268"/>
    </source>
</evidence>
<dbReference type="PRINTS" id="PR00325">
    <property type="entry name" value="GERMIN"/>
</dbReference>
<evidence type="ECO:0000256" key="11">
    <source>
        <dbReference type="PIRSR" id="PIRSR601929-2"/>
    </source>
</evidence>
<evidence type="ECO:0000256" key="8">
    <source>
        <dbReference type="ARBA" id="ARBA00022729"/>
    </source>
</evidence>
<comment type="function">
    <text evidence="1">May play a role in plant defense. Probably has no oxalate oxidase activity even if the active site is conserved.</text>
</comment>
<feature type="domain" description="Cupin type-1" evidence="13">
    <location>
        <begin position="59"/>
        <end position="202"/>
    </location>
</feature>
<protein>
    <recommendedName>
        <fullName evidence="12">Germin-like protein</fullName>
    </recommendedName>
</protein>
<dbReference type="EMBL" id="OZ034820">
    <property type="protein sequence ID" value="CAL1403896.1"/>
    <property type="molecule type" value="Genomic_DNA"/>
</dbReference>
<dbReference type="SUPFAM" id="SSF51182">
    <property type="entry name" value="RmlC-like cupins"/>
    <property type="match status" value="1"/>
</dbReference>
<keyword evidence="15" id="KW-1185">Reference proteome</keyword>
<dbReference type="GO" id="GO:0030145">
    <property type="term" value="F:manganese ion binding"/>
    <property type="evidence" value="ECO:0007669"/>
    <property type="project" value="UniProtKB-UniRule"/>
</dbReference>
<evidence type="ECO:0000256" key="1">
    <source>
        <dbReference type="ARBA" id="ARBA00003629"/>
    </source>
</evidence>
<feature type="signal peptide" evidence="12">
    <location>
        <begin position="1"/>
        <end position="29"/>
    </location>
</feature>
<evidence type="ECO:0000313" key="14">
    <source>
        <dbReference type="EMBL" id="CAL1403896.1"/>
    </source>
</evidence>
<dbReference type="InterPro" id="IPR011051">
    <property type="entry name" value="RmlC_Cupin_sf"/>
</dbReference>
<dbReference type="InterPro" id="IPR014710">
    <property type="entry name" value="RmlC-like_jellyroll"/>
</dbReference>
<evidence type="ECO:0000313" key="15">
    <source>
        <dbReference type="Proteomes" id="UP001497516"/>
    </source>
</evidence>
<dbReference type="SMART" id="SM00835">
    <property type="entry name" value="Cupin_1"/>
    <property type="match status" value="1"/>
</dbReference>
<comment type="subunit">
    <text evidence="4">Oligomer (believed to be a pentamer but probably hexamer).</text>
</comment>
<keyword evidence="8 12" id="KW-0732">Signal</keyword>
<feature type="binding site" evidence="11">
    <location>
        <position position="150"/>
    </location>
    <ligand>
        <name>Mn(2+)</name>
        <dbReference type="ChEBI" id="CHEBI:29035"/>
    </ligand>
</feature>
<keyword evidence="7 11" id="KW-0479">Metal-binding</keyword>
<organism evidence="14 15">
    <name type="scientific">Linum trigynum</name>
    <dbReference type="NCBI Taxonomy" id="586398"/>
    <lineage>
        <taxon>Eukaryota</taxon>
        <taxon>Viridiplantae</taxon>
        <taxon>Streptophyta</taxon>
        <taxon>Embryophyta</taxon>
        <taxon>Tracheophyta</taxon>
        <taxon>Spermatophyta</taxon>
        <taxon>Magnoliopsida</taxon>
        <taxon>eudicotyledons</taxon>
        <taxon>Gunneridae</taxon>
        <taxon>Pentapetalae</taxon>
        <taxon>rosids</taxon>
        <taxon>fabids</taxon>
        <taxon>Malpighiales</taxon>
        <taxon>Linaceae</taxon>
        <taxon>Linum</taxon>
    </lineage>
</organism>
<keyword evidence="9" id="KW-0325">Glycoprotein</keyword>
<gene>
    <name evidence="14" type="ORF">LTRI10_LOCUS43794</name>
</gene>
<dbReference type="Pfam" id="PF00190">
    <property type="entry name" value="Cupin_1"/>
    <property type="match status" value="1"/>
</dbReference>
<evidence type="ECO:0000256" key="10">
    <source>
        <dbReference type="ARBA" id="ARBA00023211"/>
    </source>
</evidence>
<dbReference type="Gene3D" id="2.60.120.10">
    <property type="entry name" value="Jelly Rolls"/>
    <property type="match status" value="1"/>
</dbReference>
<evidence type="ECO:0000256" key="7">
    <source>
        <dbReference type="ARBA" id="ARBA00022723"/>
    </source>
</evidence>